<dbReference type="EMBL" id="LUUG01000110">
    <property type="protein sequence ID" value="OAH98206.1"/>
    <property type="molecule type" value="Genomic_DNA"/>
</dbReference>
<sequence length="245" mass="25961">MNTFSNLKSAACLGILIGSFSMPSQANLLVNGGFESGFNNWTRADQLGSNGTFFQQSGTSSPVNGFAVEAPVAGSFAAMTDAEAGGSHVLYQDFVVPTGVGITSLAFSLYLNNGADNYYNPGHLDWAATGTPGSTNLNQQARVDILSTAVDPFSTTVLQNLFQTNTGDPLVSGYTPFLIDITTLLQAHQGETLRLRFAETDNVGPFNFGVDNVSISQVPLPSALWLALSGFSGLFWLGRRREASV</sequence>
<feature type="signal peptide" evidence="1">
    <location>
        <begin position="1"/>
        <end position="26"/>
    </location>
</feature>
<dbReference type="Gene3D" id="2.60.120.260">
    <property type="entry name" value="Galactose-binding domain-like"/>
    <property type="match status" value="1"/>
</dbReference>
<evidence type="ECO:0000313" key="2">
    <source>
        <dbReference type="EMBL" id="OAH98206.1"/>
    </source>
</evidence>
<keyword evidence="1" id="KW-0732">Signal</keyword>
<proteinExistence type="predicted"/>
<evidence type="ECO:0008006" key="4">
    <source>
        <dbReference type="Google" id="ProtNLM"/>
    </source>
</evidence>
<accession>A0A177LXH0</accession>
<evidence type="ECO:0000256" key="1">
    <source>
        <dbReference type="SAM" id="SignalP"/>
    </source>
</evidence>
<dbReference type="Proteomes" id="UP000078090">
    <property type="component" value="Unassembled WGS sequence"/>
</dbReference>
<dbReference type="OrthoDB" id="8218339at2"/>
<protein>
    <recommendedName>
        <fullName evidence="4">Secreted protein</fullName>
    </recommendedName>
</protein>
<organism evidence="2 3">
    <name type="scientific">Methylomonas methanica</name>
    <dbReference type="NCBI Taxonomy" id="421"/>
    <lineage>
        <taxon>Bacteria</taxon>
        <taxon>Pseudomonadati</taxon>
        <taxon>Pseudomonadota</taxon>
        <taxon>Gammaproteobacteria</taxon>
        <taxon>Methylococcales</taxon>
        <taxon>Methylococcaceae</taxon>
        <taxon>Methylomonas</taxon>
    </lineage>
</organism>
<evidence type="ECO:0000313" key="3">
    <source>
        <dbReference type="Proteomes" id="UP000078090"/>
    </source>
</evidence>
<gene>
    <name evidence="2" type="ORF">A1332_20700</name>
</gene>
<reference evidence="2 3" key="1">
    <citation type="submission" date="2016-03" db="EMBL/GenBank/DDBJ databases">
        <authorList>
            <person name="Ploux O."/>
        </authorList>
    </citation>
    <scope>NUCLEOTIDE SEQUENCE [LARGE SCALE GENOMIC DNA]</scope>
    <source>
        <strain evidence="2 3">R-45363</strain>
    </source>
</reference>
<comment type="caution">
    <text evidence="2">The sequence shown here is derived from an EMBL/GenBank/DDBJ whole genome shotgun (WGS) entry which is preliminary data.</text>
</comment>
<name>A0A177LXH0_METMH</name>
<dbReference type="RefSeq" id="WP_064010285.1">
    <property type="nucleotide sequence ID" value="NZ_LUUG01000110.1"/>
</dbReference>
<feature type="chain" id="PRO_5008067391" description="Secreted protein" evidence="1">
    <location>
        <begin position="27"/>
        <end position="245"/>
    </location>
</feature>
<dbReference type="AlphaFoldDB" id="A0A177LXH0"/>